<sequence>MTASSTIRQILSSEQGLLPYLHHQLATDEFADFRPQFGFHAEESFTDVKGDHASQLQTTLSISLKFSIIVDPHLGADDAMILALEFQEMIDNCLVEWSQKNTQLLSPVTQIKGVFGRLEEVRYHGGFLPGFLIERQFRLSYKTSTATTDKSNSSGNELYKPGEIVPESGLYELTGPRGGNKGQEVTATKGEPFPPTPEPGMHYRLVTPTKHKNS</sequence>
<reference evidence="2 3" key="1">
    <citation type="submission" date="2016-11" db="EMBL/GenBank/DDBJ databases">
        <title>Draft Genome Sequences of Nine Cyanobacterial Strains from Diverse Habitats.</title>
        <authorList>
            <person name="Zhu T."/>
            <person name="Hou S."/>
            <person name="Lu X."/>
            <person name="Hess W.R."/>
        </authorList>
    </citation>
    <scope>NUCLEOTIDE SEQUENCE [LARGE SCALE GENOMIC DNA]</scope>
    <source>
        <strain evidence="2 3">5.2 s.c.1</strain>
    </source>
</reference>
<proteinExistence type="predicted"/>
<protein>
    <submittedName>
        <fullName evidence="2">Uncharacterized protein</fullName>
    </submittedName>
</protein>
<organism evidence="2 3">
    <name type="scientific">Chroogloeocystis siderophila 5.2 s.c.1</name>
    <dbReference type="NCBI Taxonomy" id="247279"/>
    <lineage>
        <taxon>Bacteria</taxon>
        <taxon>Bacillati</taxon>
        <taxon>Cyanobacteriota</taxon>
        <taxon>Cyanophyceae</taxon>
        <taxon>Oscillatoriophycideae</taxon>
        <taxon>Chroococcales</taxon>
        <taxon>Chroococcaceae</taxon>
        <taxon>Chroogloeocystis</taxon>
    </lineage>
</organism>
<feature type="region of interest" description="Disordered" evidence="1">
    <location>
        <begin position="168"/>
        <end position="214"/>
    </location>
</feature>
<comment type="caution">
    <text evidence="2">The sequence shown here is derived from an EMBL/GenBank/DDBJ whole genome shotgun (WGS) entry which is preliminary data.</text>
</comment>
<dbReference type="AlphaFoldDB" id="A0A1U7HJ95"/>
<evidence type="ECO:0000313" key="2">
    <source>
        <dbReference type="EMBL" id="OKH23660.1"/>
    </source>
</evidence>
<gene>
    <name evidence="2" type="ORF">NIES1031_17655</name>
</gene>
<dbReference type="RefSeq" id="WP_073550818.1">
    <property type="nucleotide sequence ID" value="NZ_CAWMVK010000007.1"/>
</dbReference>
<keyword evidence="3" id="KW-1185">Reference proteome</keyword>
<evidence type="ECO:0000256" key="1">
    <source>
        <dbReference type="SAM" id="MobiDB-lite"/>
    </source>
</evidence>
<accession>A0A1U7HJ95</accession>
<name>A0A1U7HJ95_9CHRO</name>
<dbReference type="Proteomes" id="UP000185984">
    <property type="component" value="Unassembled WGS sequence"/>
</dbReference>
<evidence type="ECO:0000313" key="3">
    <source>
        <dbReference type="Proteomes" id="UP000185984"/>
    </source>
</evidence>
<dbReference type="EMBL" id="MRCC01000015">
    <property type="protein sequence ID" value="OKH23660.1"/>
    <property type="molecule type" value="Genomic_DNA"/>
</dbReference>
<dbReference type="STRING" id="247279.NIES1031_17655"/>